<dbReference type="PROSITE" id="PS51257">
    <property type="entry name" value="PROKAR_LIPOPROTEIN"/>
    <property type="match status" value="1"/>
</dbReference>
<organism evidence="2">
    <name type="scientific">hydrothermal vent metagenome</name>
    <dbReference type="NCBI Taxonomy" id="652676"/>
    <lineage>
        <taxon>unclassified sequences</taxon>
        <taxon>metagenomes</taxon>
        <taxon>ecological metagenomes</taxon>
    </lineage>
</organism>
<feature type="domain" description="DUF4266" evidence="1">
    <location>
        <begin position="29"/>
        <end position="78"/>
    </location>
</feature>
<gene>
    <name evidence="2" type="ORF">MNBD_GAMMA22-1042</name>
</gene>
<dbReference type="InterPro" id="IPR025362">
    <property type="entry name" value="DUF4266"/>
</dbReference>
<accession>A0A3B1AA23</accession>
<protein>
    <submittedName>
        <fullName evidence="2">Phosphonate ABC transporter phosphate-binding periplasmic component (TC 3.A.1.9.1)</fullName>
    </submittedName>
</protein>
<name>A0A3B1AA23_9ZZZZ</name>
<evidence type="ECO:0000313" key="2">
    <source>
        <dbReference type="EMBL" id="VAW96692.1"/>
    </source>
</evidence>
<dbReference type="EMBL" id="UOFS01000029">
    <property type="protein sequence ID" value="VAW96692.1"/>
    <property type="molecule type" value="Genomic_DNA"/>
</dbReference>
<dbReference type="AlphaFoldDB" id="A0A3B1AA23"/>
<proteinExistence type="predicted"/>
<reference evidence="2" key="1">
    <citation type="submission" date="2018-06" db="EMBL/GenBank/DDBJ databases">
        <authorList>
            <person name="Zhirakovskaya E."/>
        </authorList>
    </citation>
    <scope>NUCLEOTIDE SEQUENCE</scope>
</reference>
<evidence type="ECO:0000259" key="1">
    <source>
        <dbReference type="Pfam" id="PF14086"/>
    </source>
</evidence>
<sequence length="78" mass="8388">MKKYLKIALFISLGLVITLASGCATKPWVKPYEREILAKPIMLFSRDSFADIYMDHVHEVREGAQGGGVGAGGGCGCN</sequence>
<dbReference type="Pfam" id="PF14086">
    <property type="entry name" value="DUF4266"/>
    <property type="match status" value="1"/>
</dbReference>